<dbReference type="SUPFAM" id="SSF51419">
    <property type="entry name" value="PLP-binding barrel"/>
    <property type="match status" value="1"/>
</dbReference>
<dbReference type="EMBL" id="AP023322">
    <property type="protein sequence ID" value="BCI64510.1"/>
    <property type="molecule type" value="Genomic_DNA"/>
</dbReference>
<dbReference type="AlphaFoldDB" id="A0A7G1HY01"/>
<dbReference type="InterPro" id="IPR011078">
    <property type="entry name" value="PyrdxlP_homeostasis"/>
</dbReference>
<dbReference type="Proteomes" id="UP000594042">
    <property type="component" value="Chromosome"/>
</dbReference>
<dbReference type="CDD" id="cd00635">
    <property type="entry name" value="PLPDE_III_YBL036c_like"/>
    <property type="match status" value="1"/>
</dbReference>
<dbReference type="GO" id="GO:0030170">
    <property type="term" value="F:pyridoxal phosphate binding"/>
    <property type="evidence" value="ECO:0007669"/>
    <property type="project" value="UniProtKB-UniRule"/>
</dbReference>
<dbReference type="RefSeq" id="WP_021929649.1">
    <property type="nucleotide sequence ID" value="NZ_AP023322.1"/>
</dbReference>
<reference evidence="7" key="1">
    <citation type="submission" date="2020-07" db="EMBL/GenBank/DDBJ databases">
        <title>Complete genome sequencing of Coprobacter sp. strain 2CBH44.</title>
        <authorList>
            <person name="Sakamoto M."/>
            <person name="Murakami T."/>
            <person name="Mori H."/>
        </authorList>
    </citation>
    <scope>NUCLEOTIDE SEQUENCE [LARGE SCALE GENOMIC DNA]</scope>
    <source>
        <strain evidence="7">2CBH44</strain>
    </source>
</reference>
<dbReference type="Gene3D" id="3.20.20.10">
    <property type="entry name" value="Alanine racemase"/>
    <property type="match status" value="1"/>
</dbReference>
<dbReference type="PANTHER" id="PTHR10146:SF14">
    <property type="entry name" value="PYRIDOXAL PHOSPHATE HOMEOSTASIS PROTEIN"/>
    <property type="match status" value="1"/>
</dbReference>
<name>A0A7G1HY01_9BACT</name>
<proteinExistence type="inferred from homology"/>
<protein>
    <recommendedName>
        <fullName evidence="2">Pyridoxal phosphate homeostasis protein</fullName>
        <shortName evidence="2">PLP homeostasis protein</shortName>
    </recommendedName>
</protein>
<feature type="modified residue" description="N6-(pyridoxal phosphate)lysine" evidence="2 3">
    <location>
        <position position="26"/>
    </location>
</feature>
<evidence type="ECO:0000256" key="4">
    <source>
        <dbReference type="RuleBase" id="RU004514"/>
    </source>
</evidence>
<evidence type="ECO:0000313" key="6">
    <source>
        <dbReference type="EMBL" id="BCI64510.1"/>
    </source>
</evidence>
<comment type="function">
    <text evidence="2">Pyridoxal 5'-phosphate (PLP)-binding protein, which is involved in PLP homeostasis.</text>
</comment>
<evidence type="ECO:0000256" key="1">
    <source>
        <dbReference type="ARBA" id="ARBA00022898"/>
    </source>
</evidence>
<comment type="similarity">
    <text evidence="2 4">Belongs to the pyridoxal phosphate-binding protein YggS/PROSC family.</text>
</comment>
<keyword evidence="1 2" id="KW-0663">Pyridoxal phosphate</keyword>
<dbReference type="FunFam" id="3.20.20.10:FF:000024">
    <property type="entry name" value="Pyridoxal phosphate homeostasis protein"/>
    <property type="match status" value="1"/>
</dbReference>
<dbReference type="PROSITE" id="PS01211">
    <property type="entry name" value="UPF0001"/>
    <property type="match status" value="1"/>
</dbReference>
<evidence type="ECO:0000256" key="3">
    <source>
        <dbReference type="PIRSR" id="PIRSR004848-1"/>
    </source>
</evidence>
<dbReference type="PIRSF" id="PIRSF004848">
    <property type="entry name" value="YBL036c_PLPDEIII"/>
    <property type="match status" value="1"/>
</dbReference>
<dbReference type="InterPro" id="IPR029066">
    <property type="entry name" value="PLP-binding_barrel"/>
</dbReference>
<feature type="domain" description="Alanine racemase N-terminal" evidence="5">
    <location>
        <begin position="2"/>
        <end position="220"/>
    </location>
</feature>
<dbReference type="NCBIfam" id="TIGR00044">
    <property type="entry name" value="YggS family pyridoxal phosphate-dependent enzyme"/>
    <property type="match status" value="1"/>
</dbReference>
<evidence type="ECO:0000259" key="5">
    <source>
        <dbReference type="Pfam" id="PF01168"/>
    </source>
</evidence>
<dbReference type="InterPro" id="IPR001608">
    <property type="entry name" value="Ala_racemase_N"/>
</dbReference>
<organism evidence="6 7">
    <name type="scientific">Coprobacter secundus subsp. similis</name>
    <dbReference type="NCBI Taxonomy" id="2751153"/>
    <lineage>
        <taxon>Bacteria</taxon>
        <taxon>Pseudomonadati</taxon>
        <taxon>Bacteroidota</taxon>
        <taxon>Bacteroidia</taxon>
        <taxon>Bacteroidales</taxon>
        <taxon>Barnesiellaceae</taxon>
        <taxon>Coprobacter</taxon>
    </lineage>
</organism>
<accession>A0A7G1HY01</accession>
<dbReference type="Pfam" id="PF01168">
    <property type="entry name" value="Ala_racemase_N"/>
    <property type="match status" value="1"/>
</dbReference>
<dbReference type="PANTHER" id="PTHR10146">
    <property type="entry name" value="PROLINE SYNTHETASE CO-TRANSCRIBED BACTERIAL HOMOLOG PROTEIN"/>
    <property type="match status" value="1"/>
</dbReference>
<dbReference type="HAMAP" id="MF_02087">
    <property type="entry name" value="PLP_homeostasis"/>
    <property type="match status" value="1"/>
</dbReference>
<dbReference type="KEGG" id="copr:Cop2CBH44_28630"/>
<sequence length="223" mass="25706">MSQIAENIKKIKESLPDGVRLVAVSKYHTAEAVQEAYDAGQRIFGENKVQELLQKYPALPDDIEWHFIGHLQRNKVKMIVPFISLIHSIDSPRLLAEVNNAAVKVGRVVDCLLQIHIAREETKYGFSIDECDEFLRVGEWKKFDYIRICGVMGMATFTSDETEVREEFDTLKQFFDRIKMNYFPNVEYFKEISMGMSEDYPIAIKAGSSMIRVGSYIFGPRIY</sequence>
<keyword evidence="7" id="KW-1185">Reference proteome</keyword>
<gene>
    <name evidence="6" type="ORF">Cop2CBH44_28630</name>
</gene>
<evidence type="ECO:0000256" key="2">
    <source>
        <dbReference type="HAMAP-Rule" id="MF_02087"/>
    </source>
</evidence>
<evidence type="ECO:0000313" key="7">
    <source>
        <dbReference type="Proteomes" id="UP000594042"/>
    </source>
</evidence>
<comment type="cofactor">
    <cofactor evidence="3">
        <name>pyridoxal 5'-phosphate</name>
        <dbReference type="ChEBI" id="CHEBI:597326"/>
    </cofactor>
</comment>